<sequence>MLEYLITCVAEDFGLELTRLEPIDGGVDRAARNFRGHAEDAPYAVKWSSGGSVAGLAVPDALATRGATGVAAPVRTLEGRLYSERPDHLSERSEREGLRLSVTPWVGERRGIEGGLDAEQWRGLGQLLAATHELPVKSELMSVLPIANHRADVHEAEKTDALMRAAEHTAARDEIAAEARRLWFEHADRIAAATARVRELAPSVTPTTVCHTDPHLGNVLAAPGRVWLIDWDDAALSTPEQDLMFVLGGAYGDEHVGDQERAWFFEGYGEVSIDPVALAYWRGCRGLVDVAFLAAEAFAPKTAEASPGWRASAVRMLADHFAPTGLLARAMA</sequence>
<dbReference type="Proteomes" id="UP000675781">
    <property type="component" value="Unassembled WGS sequence"/>
</dbReference>
<dbReference type="Gene3D" id="1.20.58.840">
    <property type="match status" value="1"/>
</dbReference>
<feature type="domain" description="Aminoglycoside phosphotransferase" evidence="1">
    <location>
        <begin position="90"/>
        <end position="273"/>
    </location>
</feature>
<dbReference type="EMBL" id="JAGSOG010000369">
    <property type="protein sequence ID" value="MBR7839048.1"/>
    <property type="molecule type" value="Genomic_DNA"/>
</dbReference>
<dbReference type="Gene3D" id="3.30.200.20">
    <property type="entry name" value="Phosphorylase Kinase, domain 1"/>
    <property type="match status" value="1"/>
</dbReference>
<dbReference type="InterPro" id="IPR002575">
    <property type="entry name" value="Aminoglycoside_PTrfase"/>
</dbReference>
<dbReference type="SUPFAM" id="SSF56112">
    <property type="entry name" value="Protein kinase-like (PK-like)"/>
    <property type="match status" value="1"/>
</dbReference>
<dbReference type="InterPro" id="IPR011009">
    <property type="entry name" value="Kinase-like_dom_sf"/>
</dbReference>
<name>A0A941EXC5_9ACTN</name>
<protein>
    <submittedName>
        <fullName evidence="2">Aminoglycoside phosphotransferase family protein</fullName>
    </submittedName>
</protein>
<accession>A0A941EXC5</accession>
<dbReference type="Pfam" id="PF01636">
    <property type="entry name" value="APH"/>
    <property type="match status" value="1"/>
</dbReference>
<dbReference type="RefSeq" id="WP_212533493.1">
    <property type="nucleotide sequence ID" value="NZ_JAGSOG010000369.1"/>
</dbReference>
<proteinExistence type="predicted"/>
<evidence type="ECO:0000259" key="1">
    <source>
        <dbReference type="Pfam" id="PF01636"/>
    </source>
</evidence>
<evidence type="ECO:0000313" key="2">
    <source>
        <dbReference type="EMBL" id="MBR7839048.1"/>
    </source>
</evidence>
<evidence type="ECO:0000313" key="3">
    <source>
        <dbReference type="Proteomes" id="UP000675781"/>
    </source>
</evidence>
<dbReference type="Gene3D" id="1.10.510.10">
    <property type="entry name" value="Transferase(Phosphotransferase) domain 1"/>
    <property type="match status" value="1"/>
</dbReference>
<reference evidence="2" key="1">
    <citation type="submission" date="2021-04" db="EMBL/GenBank/DDBJ databases">
        <title>Genome based classification of Actinospica acidithermotolerans sp. nov., an actinobacterium isolated from an Indonesian hot spring.</title>
        <authorList>
            <person name="Kusuma A.B."/>
            <person name="Putra K.E."/>
            <person name="Nafisah S."/>
            <person name="Loh J."/>
            <person name="Nouioui I."/>
            <person name="Goodfellow M."/>
        </authorList>
    </citation>
    <scope>NUCLEOTIDE SEQUENCE</scope>
    <source>
        <strain evidence="2">CSCA 57</strain>
    </source>
</reference>
<gene>
    <name evidence="2" type="ORF">KDL01_37630</name>
</gene>
<keyword evidence="3" id="KW-1185">Reference proteome</keyword>
<organism evidence="2 3">
    <name type="scientific">Actinospica durhamensis</name>
    <dbReference type="NCBI Taxonomy" id="1508375"/>
    <lineage>
        <taxon>Bacteria</taxon>
        <taxon>Bacillati</taxon>
        <taxon>Actinomycetota</taxon>
        <taxon>Actinomycetes</taxon>
        <taxon>Catenulisporales</taxon>
        <taxon>Actinospicaceae</taxon>
        <taxon>Actinospica</taxon>
    </lineage>
</organism>
<comment type="caution">
    <text evidence="2">The sequence shown here is derived from an EMBL/GenBank/DDBJ whole genome shotgun (WGS) entry which is preliminary data.</text>
</comment>
<dbReference type="AlphaFoldDB" id="A0A941EXC5"/>